<gene>
    <name evidence="1" type="ORF">AVEN_4656_1</name>
</gene>
<protein>
    <submittedName>
        <fullName evidence="1">Uncharacterized protein</fullName>
    </submittedName>
</protein>
<sequence>MDSRVALIKPSLFCVPTLFLEASVTNFTILSSACECEGNLIKVPAVHWHIVLYHLQKFMRTDLPENWRQCGIKSFQVSEIYVICSPKVNSSNNESTNTIIIWANFPFLDNSPSCKGSNMASLIS</sequence>
<dbReference type="AlphaFoldDB" id="A0A4Y2I2F3"/>
<name>A0A4Y2I2F3_ARAVE</name>
<evidence type="ECO:0000313" key="1">
    <source>
        <dbReference type="EMBL" id="GBM71346.1"/>
    </source>
</evidence>
<keyword evidence="2" id="KW-1185">Reference proteome</keyword>
<accession>A0A4Y2I2F3</accession>
<proteinExistence type="predicted"/>
<comment type="caution">
    <text evidence="1">The sequence shown here is derived from an EMBL/GenBank/DDBJ whole genome shotgun (WGS) entry which is preliminary data.</text>
</comment>
<dbReference type="Proteomes" id="UP000499080">
    <property type="component" value="Unassembled WGS sequence"/>
</dbReference>
<reference evidence="1 2" key="1">
    <citation type="journal article" date="2019" name="Sci. Rep.">
        <title>Orb-weaving spider Araneus ventricosus genome elucidates the spidroin gene catalogue.</title>
        <authorList>
            <person name="Kono N."/>
            <person name="Nakamura H."/>
            <person name="Ohtoshi R."/>
            <person name="Moran D.A.P."/>
            <person name="Shinohara A."/>
            <person name="Yoshida Y."/>
            <person name="Fujiwara M."/>
            <person name="Mori M."/>
            <person name="Tomita M."/>
            <person name="Arakawa K."/>
        </authorList>
    </citation>
    <scope>NUCLEOTIDE SEQUENCE [LARGE SCALE GENOMIC DNA]</scope>
</reference>
<dbReference type="EMBL" id="BGPR01002308">
    <property type="protein sequence ID" value="GBM71346.1"/>
    <property type="molecule type" value="Genomic_DNA"/>
</dbReference>
<evidence type="ECO:0000313" key="2">
    <source>
        <dbReference type="Proteomes" id="UP000499080"/>
    </source>
</evidence>
<dbReference type="PROSITE" id="PS51257">
    <property type="entry name" value="PROKAR_LIPOPROTEIN"/>
    <property type="match status" value="1"/>
</dbReference>
<organism evidence="1 2">
    <name type="scientific">Araneus ventricosus</name>
    <name type="common">Orbweaver spider</name>
    <name type="synonym">Epeira ventricosa</name>
    <dbReference type="NCBI Taxonomy" id="182803"/>
    <lineage>
        <taxon>Eukaryota</taxon>
        <taxon>Metazoa</taxon>
        <taxon>Ecdysozoa</taxon>
        <taxon>Arthropoda</taxon>
        <taxon>Chelicerata</taxon>
        <taxon>Arachnida</taxon>
        <taxon>Araneae</taxon>
        <taxon>Araneomorphae</taxon>
        <taxon>Entelegynae</taxon>
        <taxon>Araneoidea</taxon>
        <taxon>Araneidae</taxon>
        <taxon>Araneus</taxon>
    </lineage>
</organism>